<keyword evidence="3" id="KW-1185">Reference proteome</keyword>
<organism evidence="2 3">
    <name type="scientific">Yoonia vestfoldensis SKA53</name>
    <dbReference type="NCBI Taxonomy" id="314232"/>
    <lineage>
        <taxon>Bacteria</taxon>
        <taxon>Pseudomonadati</taxon>
        <taxon>Pseudomonadota</taxon>
        <taxon>Alphaproteobacteria</taxon>
        <taxon>Rhodobacterales</taxon>
        <taxon>Paracoccaceae</taxon>
        <taxon>Yoonia</taxon>
    </lineage>
</organism>
<keyword evidence="1" id="KW-0732">Signal</keyword>
<feature type="chain" id="PRO_5002660072" evidence="1">
    <location>
        <begin position="21"/>
        <end position="139"/>
    </location>
</feature>
<protein>
    <submittedName>
        <fullName evidence="2">Uncharacterized protein</fullName>
    </submittedName>
</protein>
<gene>
    <name evidence="2" type="ORF">SKA53_07981</name>
</gene>
<evidence type="ECO:0000256" key="1">
    <source>
        <dbReference type="SAM" id="SignalP"/>
    </source>
</evidence>
<sequence>MILKTTALAFLLLTPVMANAEPDLDCRIRLEFSSNDTGAVADYILTLQIKNTLGRAISGVSVNYFDTALNQLGNTALACPGVFGEGIPPSSHGECWAQLQKVDGNLLEKFGTEMWTAIVNTQLTQLESIRKCKVLGFAY</sequence>
<reference evidence="2 3" key="1">
    <citation type="submission" date="2006-01" db="EMBL/GenBank/DDBJ databases">
        <authorList>
            <person name="Hagstrom A."/>
            <person name="Ferriera S."/>
            <person name="Johnson J."/>
            <person name="Kravitz S."/>
            <person name="Halpern A."/>
            <person name="Remington K."/>
            <person name="Beeson K."/>
            <person name="Tran B."/>
            <person name="Rogers Y.-H."/>
            <person name="Friedman R."/>
            <person name="Venter J.C."/>
        </authorList>
    </citation>
    <scope>NUCLEOTIDE SEQUENCE [LARGE SCALE GENOMIC DNA]</scope>
    <source>
        <strain evidence="2 3">SKA53</strain>
    </source>
</reference>
<dbReference type="RefSeq" id="WP_007205548.1">
    <property type="nucleotide sequence ID" value="NZ_CH672414.1"/>
</dbReference>
<comment type="caution">
    <text evidence="2">The sequence shown here is derived from an EMBL/GenBank/DDBJ whole genome shotgun (WGS) entry which is preliminary data.</text>
</comment>
<accession>A3V712</accession>
<feature type="signal peptide" evidence="1">
    <location>
        <begin position="1"/>
        <end position="20"/>
    </location>
</feature>
<proteinExistence type="predicted"/>
<evidence type="ECO:0000313" key="2">
    <source>
        <dbReference type="EMBL" id="EAQ06028.1"/>
    </source>
</evidence>
<dbReference type="eggNOG" id="ENOG502ZF2X">
    <property type="taxonomic scope" value="Bacteria"/>
</dbReference>
<evidence type="ECO:0000313" key="3">
    <source>
        <dbReference type="Proteomes" id="UP000004507"/>
    </source>
</evidence>
<name>A3V712_9RHOB</name>
<dbReference type="AlphaFoldDB" id="A3V712"/>
<dbReference type="Proteomes" id="UP000004507">
    <property type="component" value="Unassembled WGS sequence"/>
</dbReference>
<dbReference type="EMBL" id="AAMS01000006">
    <property type="protein sequence ID" value="EAQ06028.1"/>
    <property type="molecule type" value="Genomic_DNA"/>
</dbReference>
<dbReference type="STRING" id="314232.SKA53_07981"/>
<dbReference type="OrthoDB" id="7869801at2"/>
<dbReference type="HOGENOM" id="CLU_1842699_0_0_5"/>